<dbReference type="RefSeq" id="WP_035741499.1">
    <property type="nucleotide sequence ID" value="NZ_CALUEG010000019.1"/>
</dbReference>
<dbReference type="Proteomes" id="UP000196640">
    <property type="component" value="Unassembled WGS sequence"/>
</dbReference>
<keyword evidence="6" id="KW-1185">Reference proteome</keyword>
<feature type="compositionally biased region" description="Low complexity" evidence="1">
    <location>
        <begin position="206"/>
        <end position="215"/>
    </location>
</feature>
<protein>
    <submittedName>
        <fullName evidence="4">tRNA (Adenosine(37)-N6)-threonylcarbamoyltransferase complex dimerization subunit type 1 TsaB</fullName>
    </submittedName>
</protein>
<dbReference type="NCBIfam" id="TIGR03725">
    <property type="entry name" value="T6A_YeaZ"/>
    <property type="match status" value="1"/>
</dbReference>
<dbReference type="CDD" id="cd24032">
    <property type="entry name" value="ASKHA_NBD_TsaB"/>
    <property type="match status" value="1"/>
</dbReference>
<evidence type="ECO:0000259" key="2">
    <source>
        <dbReference type="Pfam" id="PF00814"/>
    </source>
</evidence>
<dbReference type="EMBL" id="NIPV01000007">
    <property type="protein sequence ID" value="OWJ79247.1"/>
    <property type="molecule type" value="Genomic_DNA"/>
</dbReference>
<evidence type="ECO:0000313" key="6">
    <source>
        <dbReference type="Proteomes" id="UP000214673"/>
    </source>
</evidence>
<reference evidence="5 6" key="1">
    <citation type="submission" date="2016-11" db="EMBL/GenBank/DDBJ databases">
        <title>Comparison of Traditional DNA-DNA Hybridization with In Silico Genomic Analysis.</title>
        <authorList>
            <person name="Nicholson A.C."/>
            <person name="Sammons S."/>
            <person name="Humrighouse B.W."/>
            <person name="Graziano J."/>
            <person name="Lasker B."/>
            <person name="Whitney A.M."/>
            <person name="Mcquiston J.R."/>
        </authorList>
    </citation>
    <scope>NUCLEOTIDE SEQUENCE [LARGE SCALE GENOMIC DNA]</scope>
    <source>
        <strain evidence="3 6">H1892</strain>
        <strain evidence="4 5">H2381</strain>
    </source>
</reference>
<feature type="compositionally biased region" description="Pro residues" evidence="1">
    <location>
        <begin position="216"/>
        <end position="225"/>
    </location>
</feature>
<sequence length="225" mass="23412">MPPEPLILAFDTSAAHCAAALLSGDRLLVSRQEDMEKGQAERLMPLLEELLAEAQAGWRDLSALGVGVGPGNFTGIRIAVAAARGLALSLGLPAIGVSRFEALAVGTRRPVLVSLDARRDHVWLCPLRTEGELLSQGIGEGAVLVDPNCLPEGLAESQLPVLGHRAVEIAHLTGGTALGPGMPVAEGVARLAAERRHRPSPPPAPLYLRPADAAPPADPPPLILP</sequence>
<dbReference type="AlphaFoldDB" id="A0A212AVM7"/>
<feature type="domain" description="Gcp-like" evidence="2">
    <location>
        <begin position="37"/>
        <end position="147"/>
    </location>
</feature>
<evidence type="ECO:0000313" key="5">
    <source>
        <dbReference type="Proteomes" id="UP000196640"/>
    </source>
</evidence>
<dbReference type="EMBL" id="NIPX01000003">
    <property type="protein sequence ID" value="OWJ85520.1"/>
    <property type="molecule type" value="Genomic_DNA"/>
</dbReference>
<organism evidence="4 5">
    <name type="scientific">Haematobacter missouriensis</name>
    <dbReference type="NCBI Taxonomy" id="366616"/>
    <lineage>
        <taxon>Bacteria</taxon>
        <taxon>Pseudomonadati</taxon>
        <taxon>Pseudomonadota</taxon>
        <taxon>Alphaproteobacteria</taxon>
        <taxon>Rhodobacterales</taxon>
        <taxon>Paracoccaceae</taxon>
        <taxon>Haematobacter</taxon>
    </lineage>
</organism>
<feature type="region of interest" description="Disordered" evidence="1">
    <location>
        <begin position="193"/>
        <end position="225"/>
    </location>
</feature>
<accession>A0A212AVM7</accession>
<dbReference type="OrthoDB" id="9809995at2"/>
<dbReference type="PANTHER" id="PTHR11735">
    <property type="entry name" value="TRNA N6-ADENOSINE THREONYLCARBAMOYLTRANSFERASE"/>
    <property type="match status" value="1"/>
</dbReference>
<name>A0A212AVM7_9RHOB</name>
<comment type="caution">
    <text evidence="4">The sequence shown here is derived from an EMBL/GenBank/DDBJ whole genome shotgun (WGS) entry which is preliminary data.</text>
</comment>
<dbReference type="Proteomes" id="UP000214673">
    <property type="component" value="Unassembled WGS sequence"/>
</dbReference>
<evidence type="ECO:0000256" key="1">
    <source>
        <dbReference type="SAM" id="MobiDB-lite"/>
    </source>
</evidence>
<gene>
    <name evidence="4" type="primary">tsaB</name>
    <name evidence="4" type="ORF">CDV52_03905</name>
    <name evidence="3" type="ORF">CDV53_01685</name>
</gene>
<dbReference type="InterPro" id="IPR043129">
    <property type="entry name" value="ATPase_NBD"/>
</dbReference>
<dbReference type="STRING" id="366616.CG51_09090"/>
<dbReference type="Gene3D" id="3.30.420.40">
    <property type="match status" value="2"/>
</dbReference>
<dbReference type="GO" id="GO:0016740">
    <property type="term" value="F:transferase activity"/>
    <property type="evidence" value="ECO:0007669"/>
    <property type="project" value="UniProtKB-KW"/>
</dbReference>
<evidence type="ECO:0000313" key="3">
    <source>
        <dbReference type="EMBL" id="OWJ79247.1"/>
    </source>
</evidence>
<dbReference type="InterPro" id="IPR022496">
    <property type="entry name" value="T6A_TsaB"/>
</dbReference>
<dbReference type="Pfam" id="PF00814">
    <property type="entry name" value="TsaD"/>
    <property type="match status" value="1"/>
</dbReference>
<dbReference type="GO" id="GO:0005829">
    <property type="term" value="C:cytosol"/>
    <property type="evidence" value="ECO:0007669"/>
    <property type="project" value="TreeGrafter"/>
</dbReference>
<dbReference type="InterPro" id="IPR000905">
    <property type="entry name" value="Gcp-like_dom"/>
</dbReference>
<dbReference type="GO" id="GO:0002949">
    <property type="term" value="P:tRNA threonylcarbamoyladenosine modification"/>
    <property type="evidence" value="ECO:0007669"/>
    <property type="project" value="InterPro"/>
</dbReference>
<proteinExistence type="predicted"/>
<evidence type="ECO:0000313" key="4">
    <source>
        <dbReference type="EMBL" id="OWJ85520.1"/>
    </source>
</evidence>
<dbReference type="PANTHER" id="PTHR11735:SF11">
    <property type="entry name" value="TRNA THREONYLCARBAMOYLADENOSINE BIOSYNTHESIS PROTEIN TSAB"/>
    <property type="match status" value="1"/>
</dbReference>
<dbReference type="SUPFAM" id="SSF53067">
    <property type="entry name" value="Actin-like ATPase domain"/>
    <property type="match status" value="1"/>
</dbReference>
<keyword evidence="4" id="KW-0808">Transferase</keyword>